<gene>
    <name evidence="2" type="ORF">ACJRO7_010141</name>
</gene>
<dbReference type="PANTHER" id="PTHR45952:SF4">
    <property type="entry name" value="ALUMINUM INDUCED PROTEIN WITH YGL AND LRDR MOTIFS"/>
    <property type="match status" value="1"/>
</dbReference>
<organism evidence="2 3">
    <name type="scientific">Eucalyptus globulus</name>
    <name type="common">Tasmanian blue gum</name>
    <dbReference type="NCBI Taxonomy" id="34317"/>
    <lineage>
        <taxon>Eukaryota</taxon>
        <taxon>Viridiplantae</taxon>
        <taxon>Streptophyta</taxon>
        <taxon>Embryophyta</taxon>
        <taxon>Tracheophyta</taxon>
        <taxon>Spermatophyta</taxon>
        <taxon>Magnoliopsida</taxon>
        <taxon>eudicotyledons</taxon>
        <taxon>Gunneridae</taxon>
        <taxon>Pentapetalae</taxon>
        <taxon>rosids</taxon>
        <taxon>malvids</taxon>
        <taxon>Myrtales</taxon>
        <taxon>Myrtaceae</taxon>
        <taxon>Myrtoideae</taxon>
        <taxon>Eucalypteae</taxon>
        <taxon>Eucalyptus</taxon>
    </lineage>
</organism>
<name>A0ABD3LB26_EUCGL</name>
<protein>
    <recommendedName>
        <fullName evidence="1">DUF3700 domain-containing protein</fullName>
    </recommendedName>
</protein>
<dbReference type="InterPro" id="IPR024286">
    <property type="entry name" value="DUF3700"/>
</dbReference>
<evidence type="ECO:0000313" key="2">
    <source>
        <dbReference type="EMBL" id="KAL3749005.1"/>
    </source>
</evidence>
<sequence length="227" mass="25325">MGVSSTTDGRLPSPSNHPIASCTLLMSEDKVIRVASSYVPSMARNYSLRKYPMLPRRRLFAVDISYLFQGHIENVVLLKQQYGWNKTENEVIIVIEAYRTLRDWRPYPADQVVRDITRKFVFVLFHSSSKTAFQASESNNNVHCVAFFWGSDSGGNLVLSDGAEVVKIGCGKSFAPFPKEHPPNKVKPVPRVDSSGHVCGVTFKVDAETKDSSMPRVGSAANWSSFY</sequence>
<accession>A0ABD3LB26</accession>
<dbReference type="SMART" id="SM01172">
    <property type="entry name" value="DUF3700"/>
    <property type="match status" value="1"/>
</dbReference>
<dbReference type="EMBL" id="JBJKBG010000002">
    <property type="protein sequence ID" value="KAL3749005.1"/>
    <property type="molecule type" value="Genomic_DNA"/>
</dbReference>
<reference evidence="2 3" key="1">
    <citation type="submission" date="2024-11" db="EMBL/GenBank/DDBJ databases">
        <title>Chromosome-level genome assembly of Eucalyptus globulus Labill. provides insights into its genome evolution.</title>
        <authorList>
            <person name="Li X."/>
        </authorList>
    </citation>
    <scope>NUCLEOTIDE SEQUENCE [LARGE SCALE GENOMIC DNA]</scope>
    <source>
        <strain evidence="2">CL2024</strain>
        <tissue evidence="2">Fresh tender leaves</tissue>
    </source>
</reference>
<dbReference type="Proteomes" id="UP001634007">
    <property type="component" value="Unassembled WGS sequence"/>
</dbReference>
<feature type="domain" description="DUF3700" evidence="1">
    <location>
        <begin position="1"/>
        <end position="205"/>
    </location>
</feature>
<dbReference type="AlphaFoldDB" id="A0ABD3LB26"/>
<dbReference type="InterPro" id="IPR044828">
    <property type="entry name" value="TSJT1-like"/>
</dbReference>
<keyword evidence="3" id="KW-1185">Reference proteome</keyword>
<proteinExistence type="predicted"/>
<evidence type="ECO:0000259" key="1">
    <source>
        <dbReference type="SMART" id="SM01172"/>
    </source>
</evidence>
<dbReference type="Pfam" id="PF12481">
    <property type="entry name" value="DUF3700"/>
    <property type="match status" value="1"/>
</dbReference>
<comment type="caution">
    <text evidence="2">The sequence shown here is derived from an EMBL/GenBank/DDBJ whole genome shotgun (WGS) entry which is preliminary data.</text>
</comment>
<dbReference type="PANTHER" id="PTHR45952">
    <property type="entry name" value="ALUMINUM INDUCED PROTEIN WITH YGL AND LRDR MOTIFS"/>
    <property type="match status" value="1"/>
</dbReference>
<evidence type="ECO:0000313" key="3">
    <source>
        <dbReference type="Proteomes" id="UP001634007"/>
    </source>
</evidence>